<organism evidence="4 5">
    <name type="scientific">Haliangium ochraceum (strain DSM 14365 / JCM 11303 / SMP-2)</name>
    <dbReference type="NCBI Taxonomy" id="502025"/>
    <lineage>
        <taxon>Bacteria</taxon>
        <taxon>Pseudomonadati</taxon>
        <taxon>Myxococcota</taxon>
        <taxon>Polyangia</taxon>
        <taxon>Haliangiales</taxon>
        <taxon>Kofleriaceae</taxon>
        <taxon>Haliangium</taxon>
    </lineage>
</organism>
<keyword evidence="2" id="KW-0012">Acyltransferase</keyword>
<evidence type="ECO:0000256" key="1">
    <source>
        <dbReference type="ARBA" id="ARBA00022679"/>
    </source>
</evidence>
<reference evidence="4 5" key="1">
    <citation type="journal article" date="2010" name="Stand. Genomic Sci.">
        <title>Complete genome sequence of Haliangium ochraceum type strain (SMP-2).</title>
        <authorList>
            <consortium name="US DOE Joint Genome Institute (JGI-PGF)"/>
            <person name="Ivanova N."/>
            <person name="Daum C."/>
            <person name="Lang E."/>
            <person name="Abt B."/>
            <person name="Kopitz M."/>
            <person name="Saunders E."/>
            <person name="Lapidus A."/>
            <person name="Lucas S."/>
            <person name="Glavina Del Rio T."/>
            <person name="Nolan M."/>
            <person name="Tice H."/>
            <person name="Copeland A."/>
            <person name="Cheng J.F."/>
            <person name="Chen F."/>
            <person name="Bruce D."/>
            <person name="Goodwin L."/>
            <person name="Pitluck S."/>
            <person name="Mavromatis K."/>
            <person name="Pati A."/>
            <person name="Mikhailova N."/>
            <person name="Chen A."/>
            <person name="Palaniappan K."/>
            <person name="Land M."/>
            <person name="Hauser L."/>
            <person name="Chang Y.J."/>
            <person name="Jeffries C.D."/>
            <person name="Detter J.C."/>
            <person name="Brettin T."/>
            <person name="Rohde M."/>
            <person name="Goker M."/>
            <person name="Bristow J."/>
            <person name="Markowitz V."/>
            <person name="Eisen J.A."/>
            <person name="Hugenholtz P."/>
            <person name="Kyrpides N.C."/>
            <person name="Klenk H.P."/>
        </authorList>
    </citation>
    <scope>NUCLEOTIDE SEQUENCE [LARGE SCALE GENOMIC DNA]</scope>
    <source>
        <strain evidence="5">DSM 14365 / CIP 107738 / JCM 11303 / AJ 13395 / SMP-2</strain>
    </source>
</reference>
<feature type="domain" description="N-acetyltransferase" evidence="3">
    <location>
        <begin position="1"/>
        <end position="151"/>
    </location>
</feature>
<dbReference type="InterPro" id="IPR016181">
    <property type="entry name" value="Acyl_CoA_acyltransferase"/>
</dbReference>
<evidence type="ECO:0000256" key="2">
    <source>
        <dbReference type="ARBA" id="ARBA00023315"/>
    </source>
</evidence>
<dbReference type="KEGG" id="hoh:Hoch_3075"/>
<dbReference type="Proteomes" id="UP000001880">
    <property type="component" value="Chromosome"/>
</dbReference>
<proteinExistence type="predicted"/>
<dbReference type="RefSeq" id="WP_012828181.1">
    <property type="nucleotide sequence ID" value="NC_013440.1"/>
</dbReference>
<dbReference type="AlphaFoldDB" id="D0LR73"/>
<dbReference type="EMBL" id="CP001804">
    <property type="protein sequence ID" value="ACY15581.1"/>
    <property type="molecule type" value="Genomic_DNA"/>
</dbReference>
<dbReference type="OrthoDB" id="9805924at2"/>
<dbReference type="STRING" id="502025.Hoch_3075"/>
<dbReference type="HOGENOM" id="CLU_116318_1_0_7"/>
<dbReference type="InterPro" id="IPR000182">
    <property type="entry name" value="GNAT_dom"/>
</dbReference>
<dbReference type="PANTHER" id="PTHR43877">
    <property type="entry name" value="AMINOALKYLPHOSPHONATE N-ACETYLTRANSFERASE-RELATED-RELATED"/>
    <property type="match status" value="1"/>
</dbReference>
<name>D0LR73_HALO1</name>
<keyword evidence="1 4" id="KW-0808">Transferase</keyword>
<dbReference type="InterPro" id="IPR050832">
    <property type="entry name" value="Bact_Acetyltransf"/>
</dbReference>
<keyword evidence="5" id="KW-1185">Reference proteome</keyword>
<accession>D0LR73</accession>
<dbReference type="Gene3D" id="3.40.630.30">
    <property type="match status" value="1"/>
</dbReference>
<dbReference type="Pfam" id="PF00583">
    <property type="entry name" value="Acetyltransf_1"/>
    <property type="match status" value="1"/>
</dbReference>
<dbReference type="SUPFAM" id="SSF55729">
    <property type="entry name" value="Acyl-CoA N-acyltransferases (Nat)"/>
    <property type="match status" value="1"/>
</dbReference>
<dbReference type="GO" id="GO:0016747">
    <property type="term" value="F:acyltransferase activity, transferring groups other than amino-acyl groups"/>
    <property type="evidence" value="ECO:0007669"/>
    <property type="project" value="InterPro"/>
</dbReference>
<protein>
    <submittedName>
        <fullName evidence="4">GCN5-related N-acetyltransferase</fullName>
    </submittedName>
</protein>
<dbReference type="PANTHER" id="PTHR43877:SF2">
    <property type="entry name" value="AMINOALKYLPHOSPHONATE N-ACETYLTRANSFERASE-RELATED"/>
    <property type="match status" value="1"/>
</dbReference>
<sequence>MRIRAARTDELERLSDIARRAKAHWGYPAAWLALWRDELRYTEASLEQDHVLVAERDDTAIAVGSISIDESDGTLADLEGLWVDPDAIGSGAGRALFERLAAEARALGAHALRIASDPNAEGFYLRMGAARVGTMPSQPEGRVLPLLHLRL</sequence>
<dbReference type="PROSITE" id="PS51186">
    <property type="entry name" value="GNAT"/>
    <property type="match status" value="1"/>
</dbReference>
<evidence type="ECO:0000313" key="5">
    <source>
        <dbReference type="Proteomes" id="UP000001880"/>
    </source>
</evidence>
<evidence type="ECO:0000259" key="3">
    <source>
        <dbReference type="PROSITE" id="PS51186"/>
    </source>
</evidence>
<dbReference type="CDD" id="cd04301">
    <property type="entry name" value="NAT_SF"/>
    <property type="match status" value="1"/>
</dbReference>
<gene>
    <name evidence="4" type="ordered locus">Hoch_3075</name>
</gene>
<evidence type="ECO:0000313" key="4">
    <source>
        <dbReference type="EMBL" id="ACY15581.1"/>
    </source>
</evidence>
<dbReference type="eggNOG" id="COG0456">
    <property type="taxonomic scope" value="Bacteria"/>
</dbReference>